<dbReference type="GO" id="GO:0008270">
    <property type="term" value="F:zinc ion binding"/>
    <property type="evidence" value="ECO:0007669"/>
    <property type="project" value="UniProtKB-KW"/>
</dbReference>
<evidence type="ECO:0000259" key="4">
    <source>
        <dbReference type="SMART" id="SM00249"/>
    </source>
</evidence>
<gene>
    <name evidence="5" type="ORF">Esi_0025_0122</name>
</gene>
<dbReference type="Pfam" id="PF23011">
    <property type="entry name" value="PHD-1st_NSD"/>
    <property type="match status" value="1"/>
</dbReference>
<dbReference type="InParanoid" id="D7FTH7"/>
<evidence type="ECO:0000313" key="6">
    <source>
        <dbReference type="Proteomes" id="UP000002630"/>
    </source>
</evidence>
<keyword evidence="1" id="KW-0479">Metal-binding</keyword>
<evidence type="ECO:0000256" key="2">
    <source>
        <dbReference type="ARBA" id="ARBA00022771"/>
    </source>
</evidence>
<evidence type="ECO:0000313" key="5">
    <source>
        <dbReference type="EMBL" id="CBJ48555.1"/>
    </source>
</evidence>
<evidence type="ECO:0000256" key="1">
    <source>
        <dbReference type="ARBA" id="ARBA00022723"/>
    </source>
</evidence>
<dbReference type="InterPro" id="IPR001965">
    <property type="entry name" value="Znf_PHD"/>
</dbReference>
<sequence>MRTAGECSTRYNSGWKTGPAYLALKTSKKYDEVVKIARCHRKGLLVYCEGACSKGFHAACVNLDAIPEGSWVCSSCDQSPGANARRKVVAEQTARAVTFTKETAADAAADAAALLAVMASSEALVDAARAEITDMTTSAGTATDAARATLDVSLRNCARCFDPLRRDPWCDSKLGKRK</sequence>
<keyword evidence="2" id="KW-0863">Zinc-finger</keyword>
<dbReference type="InterPro" id="IPR013083">
    <property type="entry name" value="Znf_RING/FYVE/PHD"/>
</dbReference>
<organism evidence="5 6">
    <name type="scientific">Ectocarpus siliculosus</name>
    <name type="common">Brown alga</name>
    <name type="synonym">Conferva siliculosa</name>
    <dbReference type="NCBI Taxonomy" id="2880"/>
    <lineage>
        <taxon>Eukaryota</taxon>
        <taxon>Sar</taxon>
        <taxon>Stramenopiles</taxon>
        <taxon>Ochrophyta</taxon>
        <taxon>PX clade</taxon>
        <taxon>Phaeophyceae</taxon>
        <taxon>Ectocarpales</taxon>
        <taxon>Ectocarpaceae</taxon>
        <taxon>Ectocarpus</taxon>
    </lineage>
</organism>
<dbReference type="SMART" id="SM00249">
    <property type="entry name" value="PHD"/>
    <property type="match status" value="1"/>
</dbReference>
<dbReference type="EMBL" id="FN648431">
    <property type="protein sequence ID" value="CBJ48555.1"/>
    <property type="molecule type" value="Genomic_DNA"/>
</dbReference>
<dbReference type="EMBL" id="FN649736">
    <property type="protein sequence ID" value="CBJ48555.1"/>
    <property type="molecule type" value="Genomic_DNA"/>
</dbReference>
<dbReference type="OrthoDB" id="1903104at2759"/>
<accession>D7FTH7</accession>
<feature type="domain" description="Zinc finger PHD-type" evidence="4">
    <location>
        <begin position="39"/>
        <end position="77"/>
    </location>
</feature>
<dbReference type="SUPFAM" id="SSF57903">
    <property type="entry name" value="FYVE/PHD zinc finger"/>
    <property type="match status" value="1"/>
</dbReference>
<dbReference type="PANTHER" id="PTHR24102:SF28">
    <property type="entry name" value="PHD-TYPE DOMAIN-CONTAINING PROTEIN"/>
    <property type="match status" value="1"/>
</dbReference>
<proteinExistence type="predicted"/>
<dbReference type="PANTHER" id="PTHR24102">
    <property type="entry name" value="PHD FINGER PROTEIN"/>
    <property type="match status" value="1"/>
</dbReference>
<reference evidence="5 6" key="1">
    <citation type="journal article" date="2010" name="Nature">
        <title>The Ectocarpus genome and the independent evolution of multicellularity in brown algae.</title>
        <authorList>
            <person name="Cock J.M."/>
            <person name="Sterck L."/>
            <person name="Rouze P."/>
            <person name="Scornet D."/>
            <person name="Allen A.E."/>
            <person name="Amoutzias G."/>
            <person name="Anthouard V."/>
            <person name="Artiguenave F."/>
            <person name="Aury J.M."/>
            <person name="Badger J.H."/>
            <person name="Beszteri B."/>
            <person name="Billiau K."/>
            <person name="Bonnet E."/>
            <person name="Bothwell J.H."/>
            <person name="Bowler C."/>
            <person name="Boyen C."/>
            <person name="Brownlee C."/>
            <person name="Carrano C.J."/>
            <person name="Charrier B."/>
            <person name="Cho G.Y."/>
            <person name="Coelho S.M."/>
            <person name="Collen J."/>
            <person name="Corre E."/>
            <person name="Da Silva C."/>
            <person name="Delage L."/>
            <person name="Delaroque N."/>
            <person name="Dittami S.M."/>
            <person name="Doulbeau S."/>
            <person name="Elias M."/>
            <person name="Farnham G."/>
            <person name="Gachon C.M."/>
            <person name="Gschloessl B."/>
            <person name="Heesch S."/>
            <person name="Jabbari K."/>
            <person name="Jubin C."/>
            <person name="Kawai H."/>
            <person name="Kimura K."/>
            <person name="Kloareg B."/>
            <person name="Kupper F.C."/>
            <person name="Lang D."/>
            <person name="Le Bail A."/>
            <person name="Leblanc C."/>
            <person name="Lerouge P."/>
            <person name="Lohr M."/>
            <person name="Lopez P.J."/>
            <person name="Martens C."/>
            <person name="Maumus F."/>
            <person name="Michel G."/>
            <person name="Miranda-Saavedra D."/>
            <person name="Morales J."/>
            <person name="Moreau H."/>
            <person name="Motomura T."/>
            <person name="Nagasato C."/>
            <person name="Napoli C.A."/>
            <person name="Nelson D.R."/>
            <person name="Nyvall-Collen P."/>
            <person name="Peters A.F."/>
            <person name="Pommier C."/>
            <person name="Potin P."/>
            <person name="Poulain J."/>
            <person name="Quesneville H."/>
            <person name="Read B."/>
            <person name="Rensing S.A."/>
            <person name="Ritter A."/>
            <person name="Rousvoal S."/>
            <person name="Samanta M."/>
            <person name="Samson G."/>
            <person name="Schroeder D.C."/>
            <person name="Segurens B."/>
            <person name="Strittmatter M."/>
            <person name="Tonon T."/>
            <person name="Tregear J.W."/>
            <person name="Valentin K."/>
            <person name="von Dassow P."/>
            <person name="Yamagishi T."/>
            <person name="Van de Peer Y."/>
            <person name="Wincker P."/>
        </authorList>
    </citation>
    <scope>NUCLEOTIDE SEQUENCE [LARGE SCALE GENOMIC DNA]</scope>
    <source>
        <strain evidence="6">Ec32 / CCAP1310/4</strain>
    </source>
</reference>
<evidence type="ECO:0000256" key="3">
    <source>
        <dbReference type="ARBA" id="ARBA00022833"/>
    </source>
</evidence>
<dbReference type="Proteomes" id="UP000002630">
    <property type="component" value="Linkage Group LG11"/>
</dbReference>
<dbReference type="Gene3D" id="3.30.40.10">
    <property type="entry name" value="Zinc/RING finger domain, C3HC4 (zinc finger)"/>
    <property type="match status" value="1"/>
</dbReference>
<protein>
    <submittedName>
        <fullName evidence="5">Zinc finger protein</fullName>
    </submittedName>
</protein>
<name>D7FTH7_ECTSI</name>
<keyword evidence="3" id="KW-0862">Zinc</keyword>
<dbReference type="InterPro" id="IPR059153">
    <property type="entry name" value="NSD_PHD-1st"/>
</dbReference>
<dbReference type="AlphaFoldDB" id="D7FTH7"/>
<keyword evidence="6" id="KW-1185">Reference proteome</keyword>
<dbReference type="InterPro" id="IPR011011">
    <property type="entry name" value="Znf_FYVE_PHD"/>
</dbReference>